<proteinExistence type="predicted"/>
<protein>
    <submittedName>
        <fullName evidence="2">Uncharacterized protein</fullName>
    </submittedName>
</protein>
<evidence type="ECO:0000256" key="1">
    <source>
        <dbReference type="SAM" id="MobiDB-lite"/>
    </source>
</evidence>
<dbReference type="STRING" id="1169540.A0A0G4F269"/>
<accession>A0A0G4F269</accession>
<dbReference type="PhylomeDB" id="A0A0G4F269"/>
<organism evidence="2 3">
    <name type="scientific">Vitrella brassicaformis (strain CCMP3155)</name>
    <dbReference type="NCBI Taxonomy" id="1169540"/>
    <lineage>
        <taxon>Eukaryota</taxon>
        <taxon>Sar</taxon>
        <taxon>Alveolata</taxon>
        <taxon>Colpodellida</taxon>
        <taxon>Vitrellaceae</taxon>
        <taxon>Vitrella</taxon>
    </lineage>
</organism>
<gene>
    <name evidence="2" type="ORF">Vbra_5568</name>
</gene>
<evidence type="ECO:0000313" key="3">
    <source>
        <dbReference type="Proteomes" id="UP000041254"/>
    </source>
</evidence>
<dbReference type="EMBL" id="CDMY01000366">
    <property type="protein sequence ID" value="CEM06116.1"/>
    <property type="molecule type" value="Genomic_DNA"/>
</dbReference>
<dbReference type="Proteomes" id="UP000041254">
    <property type="component" value="Unassembled WGS sequence"/>
</dbReference>
<dbReference type="InParanoid" id="A0A0G4F269"/>
<keyword evidence="3" id="KW-1185">Reference proteome</keyword>
<name>A0A0G4F269_VITBC</name>
<evidence type="ECO:0000313" key="2">
    <source>
        <dbReference type="EMBL" id="CEM06116.1"/>
    </source>
</evidence>
<dbReference type="AlphaFoldDB" id="A0A0G4F269"/>
<feature type="region of interest" description="Disordered" evidence="1">
    <location>
        <begin position="1"/>
        <end position="25"/>
    </location>
</feature>
<feature type="compositionally biased region" description="Pro residues" evidence="1">
    <location>
        <begin position="464"/>
        <end position="479"/>
    </location>
</feature>
<reference evidence="2 3" key="1">
    <citation type="submission" date="2014-11" db="EMBL/GenBank/DDBJ databases">
        <authorList>
            <person name="Zhu J."/>
            <person name="Qi W."/>
            <person name="Song R."/>
        </authorList>
    </citation>
    <scope>NUCLEOTIDE SEQUENCE [LARGE SCALE GENOMIC DNA]</scope>
</reference>
<dbReference type="VEuPathDB" id="CryptoDB:Vbra_5568"/>
<sequence>MTEVAPSSVPRTSKPFGELHQPRSRAEKEAHLEVIDTVPFDMVDALAERNRLGVELEGLPPPISKILLRHGTDDVTELLSAMMQAVVRRQYDPTVWRTFHSTAEEHMAKLNAAEVGLILTCYVKAKRNGEGGFLHKTDYGAGAGAGGVGDLGALVTKLLRRFTGRHHKVFSLHGTVSAVSAMCEFSADMQQQDRLYVLEHLLGLVKRHLERMPLQQLSRVVLSWSGLPDIAHARGLYTQLLDQIAVDVVSSPGRRTELDQQAATSLATAYNRSMSLLGWTNAETRSRVKKLFDELARVAIEHSSSLTADQLSGLANSFSKWGDGADQGYLELYKMLGDHLACTAGVLSVRNIAVAVHAFAAVHILHEAFFHQVTQVLPSLLGEADPRQLCLLAHGYVKVGLVNDPLLPLLWTAIAERIHECDWQSSGMVLQAYTKSGAPDISFLASVCGHIRQLFTMVDVSHPPSSPTEVPSPPTPPAPRGRRGGGTRGGRVRGVAPRVHQGTVTTGPHSGGKVCTAVEGPPLPNTLACITYALAKGNCLRDFILVAQLATHCSRAIESFSWQEVSNLCAAFADAHDAISSTLAYEAERLQQATTRAAGSGSGDCTDGSLCDAAHPDPEGVWLWPQAKEARYAQPCVYGFFHACHGRLRDKGITDTSLTRRMKPADMVKVVDAYGRVMCPETREYRWTLQQLVRVFVLDLPKISHLPLQKVIRATVALGMSGGHGDDDLLCLLTQLQANRRRQTDTRT</sequence>
<dbReference type="OrthoDB" id="293274at2759"/>
<feature type="region of interest" description="Disordered" evidence="1">
    <location>
        <begin position="462"/>
        <end position="493"/>
    </location>
</feature>